<dbReference type="GO" id="GO:0046872">
    <property type="term" value="F:metal ion binding"/>
    <property type="evidence" value="ECO:0007669"/>
    <property type="project" value="UniProtKB-KW"/>
</dbReference>
<keyword evidence="4" id="KW-0106">Calcium</keyword>
<accession>A0A7V5LK92</accession>
<dbReference type="InterPro" id="IPR036820">
    <property type="entry name" value="Archease_dom_sf"/>
</dbReference>
<comment type="similarity">
    <text evidence="1">Belongs to the archease family.</text>
</comment>
<dbReference type="Proteomes" id="UP000886111">
    <property type="component" value="Unassembled WGS sequence"/>
</dbReference>
<dbReference type="SUPFAM" id="SSF69819">
    <property type="entry name" value="MTH1598-like"/>
    <property type="match status" value="1"/>
</dbReference>
<evidence type="ECO:0000256" key="4">
    <source>
        <dbReference type="ARBA" id="ARBA00022837"/>
    </source>
</evidence>
<proteinExistence type="inferred from homology"/>
<dbReference type="EMBL" id="DRTD01000512">
    <property type="protein sequence ID" value="HHE55498.1"/>
    <property type="molecule type" value="Genomic_DNA"/>
</dbReference>
<evidence type="ECO:0000313" key="6">
    <source>
        <dbReference type="EMBL" id="HHE55498.1"/>
    </source>
</evidence>
<dbReference type="InterPro" id="IPR002804">
    <property type="entry name" value="Archease"/>
</dbReference>
<dbReference type="AlphaFoldDB" id="A0A7V5LK92"/>
<organism evidence="6">
    <name type="scientific">Caldithrix abyssi</name>
    <dbReference type="NCBI Taxonomy" id="187145"/>
    <lineage>
        <taxon>Bacteria</taxon>
        <taxon>Pseudomonadati</taxon>
        <taxon>Calditrichota</taxon>
        <taxon>Calditrichia</taxon>
        <taxon>Calditrichales</taxon>
        <taxon>Calditrichaceae</taxon>
        <taxon>Caldithrix</taxon>
    </lineage>
</organism>
<feature type="domain" description="Archease" evidence="5">
    <location>
        <begin position="7"/>
        <end position="156"/>
    </location>
</feature>
<name>A0A7V5LK92_CALAY</name>
<comment type="caution">
    <text evidence="6">The sequence shown here is derived from an EMBL/GenBank/DDBJ whole genome shotgun (WGS) entry which is preliminary data.</text>
</comment>
<keyword evidence="3" id="KW-0479">Metal-binding</keyword>
<evidence type="ECO:0000259" key="5">
    <source>
        <dbReference type="Pfam" id="PF01951"/>
    </source>
</evidence>
<sequence length="156" mass="17939">MDKFIPFKEIEHTADLAIQIFGRNLEELFHNAHQGFYTIVFGNFKKIQKMANASQDKCPLKTLQLEETSLEDLLHSFLSELNYHLQSKRTIFSPLLNLEIHQTSNGARLRINATELKLSSQFLAEADITEIKAVTYHGLKFVQENGLWSVTVIFDI</sequence>
<dbReference type="PANTHER" id="PTHR12682:SF11">
    <property type="entry name" value="PROTEIN ARCHEASE"/>
    <property type="match status" value="1"/>
</dbReference>
<protein>
    <submittedName>
        <fullName evidence="6">Archease</fullName>
    </submittedName>
</protein>
<dbReference type="InterPro" id="IPR023572">
    <property type="entry name" value="Archease_dom"/>
</dbReference>
<dbReference type="Gene3D" id="3.55.10.10">
    <property type="entry name" value="Archease domain"/>
    <property type="match status" value="1"/>
</dbReference>
<dbReference type="GO" id="GO:0008033">
    <property type="term" value="P:tRNA processing"/>
    <property type="evidence" value="ECO:0007669"/>
    <property type="project" value="UniProtKB-KW"/>
</dbReference>
<evidence type="ECO:0000256" key="3">
    <source>
        <dbReference type="ARBA" id="ARBA00022723"/>
    </source>
</evidence>
<dbReference type="Pfam" id="PF01951">
    <property type="entry name" value="Archease"/>
    <property type="match status" value="1"/>
</dbReference>
<evidence type="ECO:0000256" key="2">
    <source>
        <dbReference type="ARBA" id="ARBA00022694"/>
    </source>
</evidence>
<dbReference type="PANTHER" id="PTHR12682">
    <property type="entry name" value="ARCHEASE"/>
    <property type="match status" value="1"/>
</dbReference>
<evidence type="ECO:0000256" key="1">
    <source>
        <dbReference type="ARBA" id="ARBA00007963"/>
    </source>
</evidence>
<reference evidence="6" key="1">
    <citation type="journal article" date="2020" name="mSystems">
        <title>Genome- and Community-Level Interaction Insights into Carbon Utilization and Element Cycling Functions of Hydrothermarchaeota in Hydrothermal Sediment.</title>
        <authorList>
            <person name="Zhou Z."/>
            <person name="Liu Y."/>
            <person name="Xu W."/>
            <person name="Pan J."/>
            <person name="Luo Z.H."/>
            <person name="Li M."/>
        </authorList>
    </citation>
    <scope>NUCLEOTIDE SEQUENCE [LARGE SCALE GENOMIC DNA]</scope>
    <source>
        <strain evidence="6">HyVt-76</strain>
    </source>
</reference>
<keyword evidence="2" id="KW-0819">tRNA processing</keyword>
<gene>
    <name evidence="6" type="ORF">ENL21_06925</name>
</gene>